<dbReference type="PROSITE" id="PS50022">
    <property type="entry name" value="FA58C_3"/>
    <property type="match status" value="1"/>
</dbReference>
<feature type="non-terminal residue" evidence="4">
    <location>
        <position position="1"/>
    </location>
</feature>
<dbReference type="FunFam" id="2.60.120.260:FF:000016">
    <property type="entry name" value="Contactin-associated protein-like 4 isoform 1"/>
    <property type="match status" value="1"/>
</dbReference>
<evidence type="ECO:0000259" key="3">
    <source>
        <dbReference type="PROSITE" id="PS50022"/>
    </source>
</evidence>
<dbReference type="PANTHER" id="PTHR24543:SF325">
    <property type="entry name" value="F5_8 TYPE C DOMAIN-CONTAINING PROTEIN"/>
    <property type="match status" value="1"/>
</dbReference>
<feature type="compositionally biased region" description="Basic and acidic residues" evidence="2">
    <location>
        <begin position="386"/>
        <end position="407"/>
    </location>
</feature>
<gene>
    <name evidence="4" type="ORF">IHE44_007250</name>
</gene>
<name>A0A835TS43_9PASS</name>
<dbReference type="AlphaFoldDB" id="A0A835TS43"/>
<feature type="region of interest" description="Disordered" evidence="2">
    <location>
        <begin position="32"/>
        <end position="78"/>
    </location>
</feature>
<comment type="caution">
    <text evidence="4">The sequence shown here is derived from an EMBL/GenBank/DDBJ whole genome shotgun (WGS) entry which is preliminary data.</text>
</comment>
<feature type="domain" description="F5/8 type C" evidence="3">
    <location>
        <begin position="240"/>
        <end position="343"/>
    </location>
</feature>
<organism evidence="4">
    <name type="scientific">Lamprotornis superbus</name>
    <dbReference type="NCBI Taxonomy" id="245042"/>
    <lineage>
        <taxon>Eukaryota</taxon>
        <taxon>Metazoa</taxon>
        <taxon>Chordata</taxon>
        <taxon>Craniata</taxon>
        <taxon>Vertebrata</taxon>
        <taxon>Euteleostomi</taxon>
        <taxon>Archelosauria</taxon>
        <taxon>Archosauria</taxon>
        <taxon>Dinosauria</taxon>
        <taxon>Saurischia</taxon>
        <taxon>Theropoda</taxon>
        <taxon>Coelurosauria</taxon>
        <taxon>Aves</taxon>
        <taxon>Neognathae</taxon>
        <taxon>Neoaves</taxon>
        <taxon>Telluraves</taxon>
        <taxon>Australaves</taxon>
        <taxon>Passeriformes</taxon>
        <taxon>Sturnidae</taxon>
        <taxon>Lamprotornis</taxon>
    </lineage>
</organism>
<dbReference type="OrthoDB" id="26719at2759"/>
<accession>A0A835TS43</accession>
<protein>
    <submittedName>
        <fullName evidence="4">Contactin-associated protein-like 2</fullName>
    </submittedName>
</protein>
<dbReference type="Gene3D" id="2.60.120.260">
    <property type="entry name" value="Galactose-binding domain-like"/>
    <property type="match status" value="1"/>
</dbReference>
<sequence length="535" mass="60205">MILKRDFLCEDYSMKLARSAYAIQKREANISLPHTSGEEQRMRESPFVGPREDLLREGTEEQETTETKGRIPQKAPLDSQMQKMTVANGFPAPKAKFPAVEHCSAAFPLHPATSGHSAEHHDRHREGGVAAPSLSPLGRRCHHPALFNCAEPALPPPPLCVLFPYLVLFLAGTENQMKISVYVVYYKEEKKLFNIIQEGMAIQQILIKTDQNRKGEGSKLTTGLMANAFESLASSLEEKCDEPLISALPHSSFSSSSSMTSSYVPGYAKLNKRGGAGGWSPSDSDHYQWLQVDFGSRKQISAIATQGRYSSSDWVTQYRMLYSDTGRNWKPYHQDGNIWIFQALKIDQNQACDSEERWSLKVIKMEKTKGMGSKKAPVCPRRSVKFGREGKKPARHEDQEDAPECKSSKQKQKLPVVPAGPEELGSSYLLLGRWFQRRTQKQSKGCGKEAMAKSNGINFQFRLAGKDQMMYYKEKRMKNPTSIFVYLKEKKAHLAFPNTNISNAFLCEAFPGNTNSDSVVRHDLQHPVIARYIDK</sequence>
<evidence type="ECO:0000256" key="2">
    <source>
        <dbReference type="SAM" id="MobiDB-lite"/>
    </source>
</evidence>
<dbReference type="InterPro" id="IPR008979">
    <property type="entry name" value="Galactose-bd-like_sf"/>
</dbReference>
<comment type="similarity">
    <text evidence="1">Belongs to the neurexin family.</text>
</comment>
<dbReference type="Pfam" id="PF00754">
    <property type="entry name" value="F5_F8_type_C"/>
    <property type="match status" value="1"/>
</dbReference>
<evidence type="ECO:0000256" key="1">
    <source>
        <dbReference type="ARBA" id="ARBA00010241"/>
    </source>
</evidence>
<dbReference type="SUPFAM" id="SSF49785">
    <property type="entry name" value="Galactose-binding domain-like"/>
    <property type="match status" value="1"/>
</dbReference>
<dbReference type="InterPro" id="IPR000421">
    <property type="entry name" value="FA58C"/>
</dbReference>
<reference evidence="4" key="1">
    <citation type="submission" date="2020-10" db="EMBL/GenBank/DDBJ databases">
        <title>Feather gene expression reveals the developmental basis of iridescence in African starlings.</title>
        <authorList>
            <person name="Rubenstein D.R."/>
        </authorList>
    </citation>
    <scope>NUCLEOTIDE SEQUENCE</scope>
    <source>
        <strain evidence="4">SS15</strain>
        <tissue evidence="4">Liver</tissue>
    </source>
</reference>
<dbReference type="PROSITE" id="PS01285">
    <property type="entry name" value="FA58C_1"/>
    <property type="match status" value="1"/>
</dbReference>
<dbReference type="PANTHER" id="PTHR24543">
    <property type="entry name" value="MULTICOPPER OXIDASE-RELATED"/>
    <property type="match status" value="1"/>
</dbReference>
<dbReference type="EMBL" id="JADDUC010000266">
    <property type="protein sequence ID" value="KAG0114769.1"/>
    <property type="molecule type" value="Genomic_DNA"/>
</dbReference>
<feature type="region of interest" description="Disordered" evidence="2">
    <location>
        <begin position="371"/>
        <end position="420"/>
    </location>
</feature>
<proteinExistence type="inferred from homology"/>
<evidence type="ECO:0000313" key="4">
    <source>
        <dbReference type="EMBL" id="KAG0114769.1"/>
    </source>
</evidence>
<feature type="compositionally biased region" description="Basic and acidic residues" evidence="2">
    <location>
        <begin position="36"/>
        <end position="69"/>
    </location>
</feature>